<dbReference type="Proteomes" id="UP000005237">
    <property type="component" value="Unassembled WGS sequence"/>
</dbReference>
<reference evidence="2" key="1">
    <citation type="submission" date="2010-08" db="EMBL/GenBank/DDBJ databases">
        <authorList>
            <consortium name="Caenorhabditis japonica Sequencing Consortium"/>
            <person name="Wilson R.K."/>
        </authorList>
    </citation>
    <scope>NUCLEOTIDE SEQUENCE [LARGE SCALE GENOMIC DNA]</scope>
    <source>
        <strain evidence="2">DF5081</strain>
    </source>
</reference>
<evidence type="ECO:0000313" key="2">
    <source>
        <dbReference type="Proteomes" id="UP000005237"/>
    </source>
</evidence>
<protein>
    <submittedName>
        <fullName evidence="1">Uncharacterized protein</fullName>
    </submittedName>
</protein>
<reference evidence="1" key="2">
    <citation type="submission" date="2022-06" db="UniProtKB">
        <authorList>
            <consortium name="EnsemblMetazoa"/>
        </authorList>
    </citation>
    <scope>IDENTIFICATION</scope>
    <source>
        <strain evidence="1">DF5081</strain>
    </source>
</reference>
<dbReference type="EnsemblMetazoa" id="CJA32040.1">
    <property type="protein sequence ID" value="CJA32040.1"/>
    <property type="gene ID" value="WBGene00207887"/>
</dbReference>
<proteinExistence type="predicted"/>
<sequence>MSLQSTRHSIESLVSDNEIDDNRTLSGFTVQTPPCLFSNVLLRDKSVFSTWNLLFTLLLAQLTTRLRASRLPFLATTCPSGISL</sequence>
<name>A0A8R1IAK7_CAEJA</name>
<evidence type="ECO:0000313" key="1">
    <source>
        <dbReference type="EnsemblMetazoa" id="CJA32040.1"/>
    </source>
</evidence>
<dbReference type="AlphaFoldDB" id="A0A8R1IAK7"/>
<accession>A0A8R1IAK7</accession>
<organism evidence="1 2">
    <name type="scientific">Caenorhabditis japonica</name>
    <dbReference type="NCBI Taxonomy" id="281687"/>
    <lineage>
        <taxon>Eukaryota</taxon>
        <taxon>Metazoa</taxon>
        <taxon>Ecdysozoa</taxon>
        <taxon>Nematoda</taxon>
        <taxon>Chromadorea</taxon>
        <taxon>Rhabditida</taxon>
        <taxon>Rhabditina</taxon>
        <taxon>Rhabditomorpha</taxon>
        <taxon>Rhabditoidea</taxon>
        <taxon>Rhabditidae</taxon>
        <taxon>Peloderinae</taxon>
        <taxon>Caenorhabditis</taxon>
    </lineage>
</organism>
<keyword evidence="2" id="KW-1185">Reference proteome</keyword>